<evidence type="ECO:0000313" key="3">
    <source>
        <dbReference type="Proteomes" id="UP000512184"/>
    </source>
</evidence>
<protein>
    <submittedName>
        <fullName evidence="2">Uncharacterized protein</fullName>
    </submittedName>
</protein>
<keyword evidence="1" id="KW-0472">Membrane</keyword>
<organism evidence="2 3">
    <name type="scientific">Chlamydia suis</name>
    <dbReference type="NCBI Taxonomy" id="83559"/>
    <lineage>
        <taxon>Bacteria</taxon>
        <taxon>Pseudomonadati</taxon>
        <taxon>Chlamydiota</taxon>
        <taxon>Chlamydiia</taxon>
        <taxon>Chlamydiales</taxon>
        <taxon>Chlamydiaceae</taxon>
        <taxon>Chlamydia/Chlamydophila group</taxon>
        <taxon>Chlamydia</taxon>
    </lineage>
</organism>
<evidence type="ECO:0000313" key="2">
    <source>
        <dbReference type="EMBL" id="QHP83123.1"/>
    </source>
</evidence>
<sequence length="30" mass="3686">MTFIPKGFFSICFAVNKMRFYFLLIVLFYK</sequence>
<keyword evidence="3" id="KW-1185">Reference proteome</keyword>
<reference evidence="2" key="1">
    <citation type="submission" date="2019-01" db="EMBL/GenBank/DDBJ databases">
        <title>Whole genome sequencing and annotation enables comparative genome analysis that reveals unique features of the Chlamydia suis R19 Genome.</title>
        <authorList>
            <person name="Dimond Z.E."/>
        </authorList>
    </citation>
    <scope>NUCLEOTIDE SEQUENCE [LARGE SCALE GENOMIC DNA]</scope>
    <source>
        <strain evidence="2">R19</strain>
    </source>
</reference>
<dbReference type="Proteomes" id="UP000512184">
    <property type="component" value="Chromosome"/>
</dbReference>
<feature type="transmembrane region" description="Helical" evidence="1">
    <location>
        <begin position="7"/>
        <end position="29"/>
    </location>
</feature>
<name>A0ABX6IQD9_9CHLA</name>
<evidence type="ECO:0000256" key="1">
    <source>
        <dbReference type="SAM" id="Phobius"/>
    </source>
</evidence>
<gene>
    <name evidence="2" type="primary">hypothetical protein</name>
    <name evidence="2" type="ORF">Chls_248</name>
</gene>
<accession>A0ABX6IQD9</accession>
<proteinExistence type="predicted"/>
<dbReference type="EMBL" id="CP035278">
    <property type="protein sequence ID" value="QHP83123.1"/>
    <property type="molecule type" value="Genomic_DNA"/>
</dbReference>
<keyword evidence="1" id="KW-0812">Transmembrane</keyword>
<keyword evidence="1" id="KW-1133">Transmembrane helix</keyword>